<keyword evidence="7" id="KW-0812">Transmembrane</keyword>
<feature type="compositionally biased region" description="Basic residues" evidence="6">
    <location>
        <begin position="1978"/>
        <end position="1989"/>
    </location>
</feature>
<dbReference type="SMART" id="SM00181">
    <property type="entry name" value="EGF"/>
    <property type="match status" value="13"/>
</dbReference>
<feature type="transmembrane region" description="Helical" evidence="7">
    <location>
        <begin position="2796"/>
        <end position="2815"/>
    </location>
</feature>
<dbReference type="PANTHER" id="PTHR10199">
    <property type="entry name" value="THROMBOSPONDIN"/>
    <property type="match status" value="1"/>
</dbReference>
<dbReference type="InterPro" id="IPR002859">
    <property type="entry name" value="PKD/REJ-like"/>
</dbReference>
<evidence type="ECO:0000256" key="4">
    <source>
        <dbReference type="ARBA" id="ARBA00023157"/>
    </source>
</evidence>
<dbReference type="InterPro" id="IPR049883">
    <property type="entry name" value="NOTCH1_EGF-like"/>
</dbReference>
<comment type="caution">
    <text evidence="9">The sequence shown here is derived from an EMBL/GenBank/DDBJ whole genome shotgun (WGS) entry which is preliminary data.</text>
</comment>
<keyword evidence="3" id="KW-0106">Calcium</keyword>
<dbReference type="SMART" id="SM00179">
    <property type="entry name" value="EGF_CA"/>
    <property type="match status" value="8"/>
</dbReference>
<reference evidence="9 10" key="1">
    <citation type="journal article" date="2015" name="Genome Biol. Evol.">
        <title>Comparative Genomics of a Bacterivorous Green Alga Reveals Evolutionary Causalities and Consequences of Phago-Mixotrophic Mode of Nutrition.</title>
        <authorList>
            <person name="Burns J.A."/>
            <person name="Paasch A."/>
            <person name="Narechania A."/>
            <person name="Kim E."/>
        </authorList>
    </citation>
    <scope>NUCLEOTIDE SEQUENCE [LARGE SCALE GENOMIC DNA]</scope>
    <source>
        <strain evidence="9 10">PLY_AMNH</strain>
    </source>
</reference>
<protein>
    <recommendedName>
        <fullName evidence="8">EGF-like domain-containing protein</fullName>
    </recommendedName>
</protein>
<keyword evidence="7" id="KW-1133">Transmembrane helix</keyword>
<dbReference type="GO" id="GO:0005509">
    <property type="term" value="F:calcium ion binding"/>
    <property type="evidence" value="ECO:0007669"/>
    <property type="project" value="InterPro"/>
</dbReference>
<name>A0AAE0GRZ9_9CHLO</name>
<keyword evidence="10" id="KW-1185">Reference proteome</keyword>
<sequence>MHNDTTYSIFEDEFKHYVALFAGVPESYAAIRSVYSGSVHARISVVWTEGHIAAGASPHNFVAAATSASSEIFVASSLLSNQSISSHTIVFIPNYSTASVETVEYQTTLLSPCVLQEPCFPGVQCDVNSSAPGGFACGPCPRGFEGDGVQCADVDECAAGMHPTELGSFTTCNHSRVCINLPGGFECSWCPAGYLTSHTAGGRTVCLDEDECQVANGGCDFLTECINNPGGSSCSPCPEGYSGTGDVACVDVDNCAQEDRGGCAPQSRCKNLPGSSACGPCEPWDQYKGDGYECRVSRTCAVDNGGCDPLTECTPSEEPSGGVQCGDCPKGMKGDGDTSCVDYDSCAAAPCFEGVPCVDISSPGTGAVCEDCPEGYVGNGRVCELDVCAREPFPCSWDPPVVCSTIPGGAYSCGECPQGFTGDGTVCTDVDECVANNGGCDHLTVCLNHAGGHTCGACPEGHSGNGDTRCLPQTHCEENNGGCDRMVTCTNSSSGASLCGDCPAGYEGNGTVGCTDIDGCKESTCYPGVHCEDIPAPGEDGVHAAGHICGACPVSMAGDGVTCVDNPCFWGNGGCDPGVSCVANGSHAAGRFCGACPAGYTDEFTGGDGTRCEPVDGCRNNPCPDHQRCSDLPAEGELALGAAYTCSPCPAGFRTVGTGCEDVDECMEDNGGCWRSAEGDAWRECINTPGGSACGSCPPAMRGSQLNTCSPISDCWENHGGCWVGAGTANGSSVTCTQTELGSVCGECPAGFEGDGGASGCSDVDGCALEPCFPGVECTDVPAPNVGFTCGECPEGYHGDGEECTLCRMLVSIAYTTAVQGKVVRAGWQRGERELIGGKNYGLNNISCTNTKGFRFSWRAASSEGMVLTLDASRNKADTYTLNVPKADLVVGRTYSFQLEAWMEANPLVMAAAYTEFFVDSRPLVVVVQGGEVLTGEGSPITLNASDSLDPDGEGGKIDFTWRCFVEASAGEPCRYVNGTLLAPELRGEAVTLVMQGALPPMNYTFLVSGRKGPRRTEVSCRMSITTGMPPVAQIKPLITKANAGDKLRLRGKATAVDVPALTYEWSMLPDYSTHPLDLTSNPDAVLASTSRFEPNLVLKPYVLEPGGVYTFQLAARDTMGVGTVAYSVQVNLPPRGGRVQVTPDAGLAYLQHFVLAAPDWWDEDIPLWYQFASSVETTSVTLGSRNLPVVLVDYTPLAGPAFRVETMIPMEGLPAHGFQVTVEVNVRDSLGAVAQATCNLTAKPPFDAAKGITRPSVAELLAAGADQSLLNGDVQQALVKVDAVVAVLNHPANADQSRVRSLPVDSGTATTTSVMSALRSKLLDTVAVVEEMLFPTSSSVQRLAASIQKLTSNAEELSDTEQLQSMALLDALVGDTLADPVALQLTASAAQAVCTGLAAVIANRNATRSSEVATLMTQMAQSMLYDNVAGEEGAEVVADELAMRVQRNAGSNPESALYAFPVATAGAAVRLPSALASQLAAPGPPMNGGEAREPRHAEEEVMEVDTRVVVSATDPHDPVSPTNLTAAVMFGDVTTIAMSGTGGEEEVRVQSLREAVLISLRLRQSAAGPEDRLSLQEGTVRCAFWSEVLGAYSMEGCTQFPNPAPASAELYWRSRVLSELPAGLESAWALILGGNNLTDGCVESFNATWPEYGGKDAGLRKYLPQQATAADGRGRCELGRPGNFWGCWWNWTHQIFSGPECVLADQQCFCTHLTDFRLVHDQRVASVEPPSIRLVDRDQLTRLSAEDVAKSTVLLSVVFTIMGVAMFLSWLSSYKHYQERSMLLCQLSRPTGTGNRGFNTTIGTWTWSLFEEDRNQKVKCTSLKSVHLNRHRVSRRESLTTDDVQESMRRLKSKLNVEPLVSNLEVRAPSGEGELINNLGPKENSLSPFPVHGNTWHFDETVLPQACALQKVAEEMEPEPESLTEFGFPRLGHEEYQWAVNDKLLLEGMEAEQGYQVAVPSRATAHALFRGANIRGSNKRRTNMRRKTRDMNDDDGPAAQPFDPGPSFAQGDVHTREDKSFRQGLRRSYAESDGRAERALNPSLEDCPNMEHSPTDGSRVVLEVEEEREKRLASSSGIQPQQRPVAGPVLEHVCNAAESARASVSVDSAEPAQTLFELQQADALCRHGRRAAPWEAKEDLNGDENEKWGGQSGQNASVASEALPVYHLELSRGRVKMLPPALTSHSPRRGSWSKLPQPRKSQSLGLAASGYAGFPSQKHFWGAESRRWASSHGEPLQKDTEQAEAASWVMQVRRSAARKLPRPNRSKRMIRTTAEIAQDAEDLQNATNAPDAAAYTWQEDDGSLPSVATEADSDCRMGDAAWAAKMCDPGFQIPIISTAEAINLNVRHAGEESFPSNPPDSVLAIDKKLVPASTGGPGVQARSVLGRAAQSVRHIANRLQPNLRGDHEAGKELWLLDSENSQLLPPRDPTLMGRLRFRLKIMSIMVKLLQEVQDLNQSRHLCSLLNLNFTIMQLRVPIAALRMMAQKEAMQSSYRDGRKSDEHTPTEARQPQERMIGTAMVLAYLEVTRTVKAEQISAQVRQLEEVKWEETGKSFRWMMSVFRVMMLRHVQRRDKEGWLRCTALWNLLFLQQSDGSFLLTESLATLLHAGDTGEIVHLNPFKTLNISQLEATTPAELLAASPSGEDAYMLWATACVLVKCHTLPAMWVYNPQDLPMAQTTIATKAEAFLRSNVHDLKLPPDYLDELLETATSQVDKWHNDYITVVATLRWTAEVHSVVHQTVAPRFQEAPTSRRQRQLEMISNLKDSLVGVLYNHPWLRICVVGRHEPFSRSQQILAQCTTLFMQLLVVLAFFYSKVSSCCMEFRVAVGCSGDLAEPCWDHTGCSTLMESEPFYCDTDLSCPRHPELLPDGYTCDHFPQNNIQDQCWAALLAILIIIPTKIGFALLFITGGTYHVPKHWTTGIGMAGEYLSKSVIRRWASQAVPLYILIMNYLNIGHLLAPYFRWILFYVQSTYALVTWAYIMLRVGFRRACWLGWYFNQTRVLKRDPAAVFADLHMQDVLHEQALLKEVQADMMYSPPEEIDSVAQQVCYMLLFLFWGIIIFVLLVYSTAIRELMGKNAEEHIIKVWILSLLLDNAAMQILKNGLLKLWLQMFAKRSKGSEEEQLMRWFEKYTARKLPAMYTSGEYEEDETLETGGLAINIM</sequence>
<evidence type="ECO:0000259" key="8">
    <source>
        <dbReference type="PROSITE" id="PS50026"/>
    </source>
</evidence>
<evidence type="ECO:0000256" key="5">
    <source>
        <dbReference type="PROSITE-ProRule" id="PRU00076"/>
    </source>
</evidence>
<gene>
    <name evidence="9" type="ORF">CYMTET_9333</name>
</gene>
<organism evidence="9 10">
    <name type="scientific">Cymbomonas tetramitiformis</name>
    <dbReference type="NCBI Taxonomy" id="36881"/>
    <lineage>
        <taxon>Eukaryota</taxon>
        <taxon>Viridiplantae</taxon>
        <taxon>Chlorophyta</taxon>
        <taxon>Pyramimonadophyceae</taxon>
        <taxon>Pyramimonadales</taxon>
        <taxon>Pyramimonadaceae</taxon>
        <taxon>Cymbomonas</taxon>
    </lineage>
</organism>
<evidence type="ECO:0000313" key="10">
    <source>
        <dbReference type="Proteomes" id="UP001190700"/>
    </source>
</evidence>
<dbReference type="PROSITE" id="PS50026">
    <property type="entry name" value="EGF_3"/>
    <property type="match status" value="2"/>
</dbReference>
<feature type="transmembrane region" description="Helical" evidence="7">
    <location>
        <begin position="2888"/>
        <end position="2909"/>
    </location>
</feature>
<comment type="caution">
    <text evidence="5">Lacks conserved residue(s) required for the propagation of feature annotation.</text>
</comment>
<dbReference type="InterPro" id="IPR001881">
    <property type="entry name" value="EGF-like_Ca-bd_dom"/>
</dbReference>
<keyword evidence="7" id="KW-0472">Membrane</keyword>
<evidence type="ECO:0000256" key="2">
    <source>
        <dbReference type="ARBA" id="ARBA00022737"/>
    </source>
</evidence>
<dbReference type="Proteomes" id="UP001190700">
    <property type="component" value="Unassembled WGS sequence"/>
</dbReference>
<evidence type="ECO:0000313" key="9">
    <source>
        <dbReference type="EMBL" id="KAK3282953.1"/>
    </source>
</evidence>
<evidence type="ECO:0000256" key="3">
    <source>
        <dbReference type="ARBA" id="ARBA00022837"/>
    </source>
</evidence>
<dbReference type="InterPro" id="IPR018097">
    <property type="entry name" value="EGF_Ca-bd_CS"/>
</dbReference>
<keyword evidence="2" id="KW-0677">Repeat</keyword>
<dbReference type="Gene3D" id="2.10.25.10">
    <property type="entry name" value="Laminin"/>
    <property type="match status" value="8"/>
</dbReference>
<feature type="transmembrane region" description="Helical" evidence="7">
    <location>
        <begin position="2967"/>
        <end position="2985"/>
    </location>
</feature>
<evidence type="ECO:0000256" key="7">
    <source>
        <dbReference type="SAM" id="Phobius"/>
    </source>
</evidence>
<feature type="region of interest" description="Disordered" evidence="6">
    <location>
        <begin position="2180"/>
        <end position="2200"/>
    </location>
</feature>
<keyword evidence="1 5" id="KW-0245">EGF-like domain</keyword>
<feature type="transmembrane region" description="Helical" evidence="7">
    <location>
        <begin position="3050"/>
        <end position="3069"/>
    </location>
</feature>
<evidence type="ECO:0000256" key="1">
    <source>
        <dbReference type="ARBA" id="ARBA00022536"/>
    </source>
</evidence>
<evidence type="ECO:0000256" key="6">
    <source>
        <dbReference type="SAM" id="MobiDB-lite"/>
    </source>
</evidence>
<feature type="region of interest" description="Disordered" evidence="6">
    <location>
        <begin position="2492"/>
        <end position="2513"/>
    </location>
</feature>
<feature type="transmembrane region" description="Helical" evidence="7">
    <location>
        <begin position="2943"/>
        <end position="2961"/>
    </location>
</feature>
<dbReference type="FunFam" id="2.10.25.10:FF:000027">
    <property type="entry name" value="Thrombospondin 3"/>
    <property type="match status" value="1"/>
</dbReference>
<accession>A0AAE0GRZ9</accession>
<dbReference type="CDD" id="cd00054">
    <property type="entry name" value="EGF_CA"/>
    <property type="match status" value="2"/>
</dbReference>
<feature type="domain" description="EGF-like" evidence="8">
    <location>
        <begin position="342"/>
        <end position="384"/>
    </location>
</feature>
<feature type="region of interest" description="Disordered" evidence="6">
    <location>
        <begin position="1971"/>
        <end position="2060"/>
    </location>
</feature>
<dbReference type="Pfam" id="PF07645">
    <property type="entry name" value="EGF_CA"/>
    <property type="match status" value="3"/>
</dbReference>
<dbReference type="EMBL" id="LGRX02003087">
    <property type="protein sequence ID" value="KAK3282953.1"/>
    <property type="molecule type" value="Genomic_DNA"/>
</dbReference>
<keyword evidence="4" id="KW-1015">Disulfide bond</keyword>
<dbReference type="InterPro" id="IPR000742">
    <property type="entry name" value="EGF"/>
</dbReference>
<dbReference type="PROSITE" id="PS01187">
    <property type="entry name" value="EGF_CA"/>
    <property type="match status" value="1"/>
</dbReference>
<proteinExistence type="predicted"/>
<dbReference type="Pfam" id="PF02010">
    <property type="entry name" value="REJ"/>
    <property type="match status" value="1"/>
</dbReference>
<feature type="compositionally biased region" description="Basic and acidic residues" evidence="6">
    <location>
        <begin position="2029"/>
        <end position="2039"/>
    </location>
</feature>
<feature type="domain" description="EGF-like" evidence="8">
    <location>
        <begin position="763"/>
        <end position="805"/>
    </location>
</feature>
<feature type="compositionally biased region" description="Basic and acidic residues" evidence="6">
    <location>
        <begin position="2496"/>
        <end position="2513"/>
    </location>
</feature>